<proteinExistence type="predicted"/>
<gene>
    <name evidence="2" type="ORF">M440DRAFT_319325</name>
</gene>
<keyword evidence="3" id="KW-1185">Reference proteome</keyword>
<protein>
    <submittedName>
        <fullName evidence="2">Uncharacterized protein</fullName>
    </submittedName>
</protein>
<name>A0A2T4C468_TRILO</name>
<dbReference type="Proteomes" id="UP000240760">
    <property type="component" value="Unassembled WGS sequence"/>
</dbReference>
<reference evidence="2 3" key="1">
    <citation type="submission" date="2016-07" db="EMBL/GenBank/DDBJ databases">
        <title>Multiple horizontal gene transfer events from other fungi enriched the ability of initially mycotrophic Trichoderma (Ascomycota) to feed on dead plant biomass.</title>
        <authorList>
            <consortium name="DOE Joint Genome Institute"/>
            <person name="Aerts A."/>
            <person name="Atanasova L."/>
            <person name="Chenthamara K."/>
            <person name="Zhang J."/>
            <person name="Grujic M."/>
            <person name="Henrissat B."/>
            <person name="Kuo A."/>
            <person name="Salamov A."/>
            <person name="Lipzen A."/>
            <person name="Labutti K."/>
            <person name="Barry K."/>
            <person name="Miao Y."/>
            <person name="Rahimi M.J."/>
            <person name="Shen Q."/>
            <person name="Grigoriev I.V."/>
            <person name="Kubicek C.P."/>
            <person name="Druzhinina I.S."/>
        </authorList>
    </citation>
    <scope>NUCLEOTIDE SEQUENCE [LARGE SCALE GENOMIC DNA]</scope>
    <source>
        <strain evidence="2 3">ATCC 18648</strain>
    </source>
</reference>
<keyword evidence="1" id="KW-0812">Transmembrane</keyword>
<evidence type="ECO:0000313" key="2">
    <source>
        <dbReference type="EMBL" id="PTB76366.1"/>
    </source>
</evidence>
<feature type="transmembrane region" description="Helical" evidence="1">
    <location>
        <begin position="80"/>
        <end position="97"/>
    </location>
</feature>
<sequence>MASQPVLASSPPESVKSCLFSSYSLRTEYLSSVPVSLRTASPAQSRGTRRVLASSTPVQARPLCFSPSLMQLAKSPRHSISSYIFFLVFLLNFYSFIDIISASSPSSLLTSRSLIGKAGVVCILCGQRPHSLGESG</sequence>
<accession>A0A2T4C468</accession>
<organism evidence="2 3">
    <name type="scientific">Trichoderma longibrachiatum ATCC 18648</name>
    <dbReference type="NCBI Taxonomy" id="983965"/>
    <lineage>
        <taxon>Eukaryota</taxon>
        <taxon>Fungi</taxon>
        <taxon>Dikarya</taxon>
        <taxon>Ascomycota</taxon>
        <taxon>Pezizomycotina</taxon>
        <taxon>Sordariomycetes</taxon>
        <taxon>Hypocreomycetidae</taxon>
        <taxon>Hypocreales</taxon>
        <taxon>Hypocreaceae</taxon>
        <taxon>Trichoderma</taxon>
    </lineage>
</organism>
<evidence type="ECO:0000313" key="3">
    <source>
        <dbReference type="Proteomes" id="UP000240760"/>
    </source>
</evidence>
<evidence type="ECO:0000256" key="1">
    <source>
        <dbReference type="SAM" id="Phobius"/>
    </source>
</evidence>
<dbReference type="AlphaFoldDB" id="A0A2T4C468"/>
<dbReference type="EMBL" id="KZ679132">
    <property type="protein sequence ID" value="PTB76366.1"/>
    <property type="molecule type" value="Genomic_DNA"/>
</dbReference>
<keyword evidence="1" id="KW-0472">Membrane</keyword>
<keyword evidence="1" id="KW-1133">Transmembrane helix</keyword>